<dbReference type="InterPro" id="IPR019819">
    <property type="entry name" value="Carboxylesterase_B_CS"/>
</dbReference>
<keyword evidence="2 3" id="KW-0378">Hydrolase</keyword>
<proteinExistence type="inferred from homology"/>
<dbReference type="EMBL" id="JARVKM010000004">
    <property type="protein sequence ID" value="KAK9781135.1"/>
    <property type="molecule type" value="Genomic_DNA"/>
</dbReference>
<evidence type="ECO:0000313" key="6">
    <source>
        <dbReference type="Proteomes" id="UP001465668"/>
    </source>
</evidence>
<dbReference type="InterPro" id="IPR029058">
    <property type="entry name" value="AB_hydrolase_fold"/>
</dbReference>
<dbReference type="PROSITE" id="PS00941">
    <property type="entry name" value="CARBOXYLESTERASE_B_2"/>
    <property type="match status" value="1"/>
</dbReference>
<evidence type="ECO:0000256" key="3">
    <source>
        <dbReference type="RuleBase" id="RU361235"/>
    </source>
</evidence>
<keyword evidence="3" id="KW-0732">Signal</keyword>
<dbReference type="InterPro" id="IPR002018">
    <property type="entry name" value="CarbesteraseB"/>
</dbReference>
<feature type="chain" id="PRO_5044989020" description="Carboxylic ester hydrolase" evidence="3">
    <location>
        <begin position="22"/>
        <end position="538"/>
    </location>
</feature>
<comment type="caution">
    <text evidence="5">The sequence shown here is derived from an EMBL/GenBank/DDBJ whole genome shotgun (WGS) entry which is preliminary data.</text>
</comment>
<comment type="similarity">
    <text evidence="1 3">Belongs to the type-B carboxylesterase/lipase family.</text>
</comment>
<keyword evidence="6" id="KW-1185">Reference proteome</keyword>
<dbReference type="GO" id="GO:0016787">
    <property type="term" value="F:hydrolase activity"/>
    <property type="evidence" value="ECO:0007669"/>
    <property type="project" value="UniProtKB-KW"/>
</dbReference>
<feature type="domain" description="Carboxylesterase type B" evidence="4">
    <location>
        <begin position="22"/>
        <end position="512"/>
    </location>
</feature>
<dbReference type="EC" id="3.1.1.-" evidence="3"/>
<feature type="signal peptide" evidence="3">
    <location>
        <begin position="1"/>
        <end position="21"/>
    </location>
</feature>
<sequence length="538" mass="57226">MMHFSNPLIPSVLALVSSSVAQTVQITNGTIQGGKCARSDSNYFLSIPYAQPPVGDLRLKAPQSLASAYDGTLNATVEAPSCLQFNELFAESNTQSEDCLYLNVWAPSTATPDSKLPMKVWIYGGANQAGGISDPTYDGCYATTDSIIVSINYRVGPLGFLALSSLGLSGNYGLQDQLLGLQWVQDNIAAFGGDTSKVLLFGQSAGAIDAYTLTTLPQAPQLFSAAALESGGGRDPPTVQKAQRWQQRFLDALNCSSTDLACVLAASGSDIVTANAAMPAEPAPGATTPFTNDGARATWGPLVDGEIVPVTPTTAGNRVPAIFGSNAAEGTLFVFGAYLEASFSLNQTVYDEFLVYNFGPLASKVNQIYSVDKFNSSSYPYFAAISTILGEVSYKCPAYRGLVKSQQLGIAAWTYEFSHSPSCAWYSAIPDEILKYVGATHTAEIPFVFNMTHNMPPPDGNCTFTTKEQALSASMSQAWTNMASLGNPGDDTVWPQWSTNSSAGVNINDSMIAGTVDYTSCLFWDVIYEESLEIVGSC</sequence>
<dbReference type="PANTHER" id="PTHR43918">
    <property type="entry name" value="ACETYLCHOLINESTERASE"/>
    <property type="match status" value="1"/>
</dbReference>
<reference evidence="5 6" key="1">
    <citation type="submission" date="2024-02" db="EMBL/GenBank/DDBJ databases">
        <title>First draft genome assembly of two strains of Seiridium cardinale.</title>
        <authorList>
            <person name="Emiliani G."/>
            <person name="Scali E."/>
        </authorList>
    </citation>
    <scope>NUCLEOTIDE SEQUENCE [LARGE SCALE GENOMIC DNA]</scope>
    <source>
        <strain evidence="5 6">BM-138-000479</strain>
    </source>
</reference>
<dbReference type="InterPro" id="IPR019826">
    <property type="entry name" value="Carboxylesterase_B_AS"/>
</dbReference>
<dbReference type="Proteomes" id="UP001465668">
    <property type="component" value="Unassembled WGS sequence"/>
</dbReference>
<evidence type="ECO:0000256" key="1">
    <source>
        <dbReference type="ARBA" id="ARBA00005964"/>
    </source>
</evidence>
<gene>
    <name evidence="5" type="ORF">SCAR479_04956</name>
</gene>
<dbReference type="SUPFAM" id="SSF53474">
    <property type="entry name" value="alpha/beta-Hydrolases"/>
    <property type="match status" value="1"/>
</dbReference>
<dbReference type="Gene3D" id="3.40.50.1820">
    <property type="entry name" value="alpha/beta hydrolase"/>
    <property type="match status" value="1"/>
</dbReference>
<evidence type="ECO:0000256" key="2">
    <source>
        <dbReference type="ARBA" id="ARBA00022801"/>
    </source>
</evidence>
<name>A0ABR2Y557_9PEZI</name>
<dbReference type="PROSITE" id="PS00122">
    <property type="entry name" value="CARBOXYLESTERASE_B_1"/>
    <property type="match status" value="1"/>
</dbReference>
<evidence type="ECO:0000313" key="5">
    <source>
        <dbReference type="EMBL" id="KAK9781135.1"/>
    </source>
</evidence>
<dbReference type="Pfam" id="PF00135">
    <property type="entry name" value="COesterase"/>
    <property type="match status" value="1"/>
</dbReference>
<accession>A0ABR2Y557</accession>
<protein>
    <recommendedName>
        <fullName evidence="3">Carboxylic ester hydrolase</fullName>
        <ecNumber evidence="3">3.1.1.-</ecNumber>
    </recommendedName>
</protein>
<organism evidence="5 6">
    <name type="scientific">Seiridium cardinale</name>
    <dbReference type="NCBI Taxonomy" id="138064"/>
    <lineage>
        <taxon>Eukaryota</taxon>
        <taxon>Fungi</taxon>
        <taxon>Dikarya</taxon>
        <taxon>Ascomycota</taxon>
        <taxon>Pezizomycotina</taxon>
        <taxon>Sordariomycetes</taxon>
        <taxon>Xylariomycetidae</taxon>
        <taxon>Amphisphaeriales</taxon>
        <taxon>Sporocadaceae</taxon>
        <taxon>Seiridium</taxon>
    </lineage>
</organism>
<dbReference type="InterPro" id="IPR050654">
    <property type="entry name" value="AChE-related_enzymes"/>
</dbReference>
<dbReference type="PANTHER" id="PTHR43918:SF4">
    <property type="entry name" value="CARBOXYLIC ESTER HYDROLASE"/>
    <property type="match status" value="1"/>
</dbReference>
<evidence type="ECO:0000259" key="4">
    <source>
        <dbReference type="Pfam" id="PF00135"/>
    </source>
</evidence>